<gene>
    <name evidence="1" type="ORF">M9Y10_025765</name>
</gene>
<reference evidence="1 2" key="1">
    <citation type="submission" date="2024-04" db="EMBL/GenBank/DDBJ databases">
        <title>Tritrichomonas musculus Genome.</title>
        <authorList>
            <person name="Alves-Ferreira E."/>
            <person name="Grigg M."/>
            <person name="Lorenzi H."/>
            <person name="Galac M."/>
        </authorList>
    </citation>
    <scope>NUCLEOTIDE SEQUENCE [LARGE SCALE GENOMIC DNA]</scope>
    <source>
        <strain evidence="1 2">EAF2021</strain>
    </source>
</reference>
<comment type="caution">
    <text evidence="1">The sequence shown here is derived from an EMBL/GenBank/DDBJ whole genome shotgun (WGS) entry which is preliminary data.</text>
</comment>
<name>A0ABR2H9M5_9EUKA</name>
<evidence type="ECO:0000313" key="1">
    <source>
        <dbReference type="EMBL" id="KAK8842899.1"/>
    </source>
</evidence>
<dbReference type="Proteomes" id="UP001470230">
    <property type="component" value="Unassembled WGS sequence"/>
</dbReference>
<dbReference type="EMBL" id="JAPFFF010000037">
    <property type="protein sequence ID" value="KAK8842899.1"/>
    <property type="molecule type" value="Genomic_DNA"/>
</dbReference>
<evidence type="ECO:0000313" key="2">
    <source>
        <dbReference type="Proteomes" id="UP001470230"/>
    </source>
</evidence>
<protein>
    <submittedName>
        <fullName evidence="1">Uncharacterized protein</fullName>
    </submittedName>
</protein>
<accession>A0ABR2H9M5</accession>
<sequence length="859" mass="97263">MFNTADCDGKEFEMKGFIGNGMDGQAYYEVTASNDIFIGALMISKYDRIETTSYDNNKLRLYLREGFFYQIPEEDIKYVAGTNPFGYLFANQAYDIIPKPEACSYLSTPHNIRTDGIVIGSNIETHSFLLNDLGNNVTILGGEIQRIDEAEQEDRKDINKLQQIVKQEEKYGWTKWLSVALTGATLIGIGWKAGSWLWENCGTKILRRREPTPIIENLSEETASSSSAATNSSVESLTARPVEHGSMAGSPIPAIQINSQTDYEQSVRNIEDMFHRLIPDDDSNDLNESTDINDYKYFDLFTHIKPNKFTNLTIFRGVMRIGDFMKIGRITDDDRLDAFISISPKTVFRFYDDDGNDILIDGFTTNDESTWTNNHLVLGNVLKEHLNNNYVKLTNLQNYLKKEDILSTENITQELSITTYFVNGTTNDEDRRTNIANLDGDLCKILKKSSLIVKGSCNNDDISGEYLFDSEDVEYYHYKKGENTLSIYFFYYAGSFRYNDNYNVNLESVSYSYKPDVYDEYCIPNMNFIKDNYALKTDIPEIPTDLVNNETLTNALNEYRKKEDLIANVSKKVIQQLPITIGIYEPEGITMDFGGTSFITFHEGAHLIGNVPYTDYKFDIIYQTQETEERHGTIAHKYNIGGSCYLYWEEATGALYDYFGTYGVIITSAEYEGEVEYDDKLALKSECDEKYIVKNGDSTINGNLTVNGTFHASQTNTTITHYCPIEESINSINDFIVGAPVYMTGNVYKQVNNKWQASTETDTTDCICSVKTNGKWNEYVGICVKIDEVNKCVTFATHGDYLVKVTDTSCYGIGDEVFIDEGELKTLTGQTAITSKIHRTTVGVITAKINDTMLAVFKT</sequence>
<keyword evidence="2" id="KW-1185">Reference proteome</keyword>
<proteinExistence type="predicted"/>
<organism evidence="1 2">
    <name type="scientific">Tritrichomonas musculus</name>
    <dbReference type="NCBI Taxonomy" id="1915356"/>
    <lineage>
        <taxon>Eukaryota</taxon>
        <taxon>Metamonada</taxon>
        <taxon>Parabasalia</taxon>
        <taxon>Tritrichomonadida</taxon>
        <taxon>Tritrichomonadidae</taxon>
        <taxon>Tritrichomonas</taxon>
    </lineage>
</organism>